<dbReference type="PANTHER" id="PTHR45013:SF1">
    <property type="entry name" value="NACHT DOMAIN- AND WD REPEAT-CONTAINING PROTEIN 1"/>
    <property type="match status" value="1"/>
</dbReference>
<evidence type="ECO:0000313" key="1">
    <source>
        <dbReference type="Ensembl" id="ENSMMNP00015004066.1"/>
    </source>
</evidence>
<sequence>MRLKREALQSTAYPVVQTFCQKHGLMAEVVDLRWGIRNTEATNHMTTELCLEELGWCQKTSTGPAFAVKLAGIQTLAVK</sequence>
<dbReference type="Proteomes" id="UP000694561">
    <property type="component" value="Unplaced"/>
</dbReference>
<accession>A0A8C6ARQ6</accession>
<dbReference type="Ensembl" id="ENSMMNT00015004471.1">
    <property type="protein sequence ID" value="ENSMMNP00015004066.1"/>
    <property type="gene ID" value="ENSMMNG00015003083.1"/>
</dbReference>
<keyword evidence="2" id="KW-1185">Reference proteome</keyword>
<dbReference type="InterPro" id="IPR043365">
    <property type="entry name" value="NWD1"/>
</dbReference>
<dbReference type="AlphaFoldDB" id="A0A8C6ARQ6"/>
<reference evidence="1" key="1">
    <citation type="submission" date="2025-08" db="UniProtKB">
        <authorList>
            <consortium name="Ensembl"/>
        </authorList>
    </citation>
    <scope>IDENTIFICATION</scope>
</reference>
<protein>
    <submittedName>
        <fullName evidence="1">Uncharacterized protein</fullName>
    </submittedName>
</protein>
<evidence type="ECO:0000313" key="2">
    <source>
        <dbReference type="Proteomes" id="UP000694561"/>
    </source>
</evidence>
<dbReference type="PANTHER" id="PTHR45013">
    <property type="entry name" value="NACHT DOMAIN- AND WD REPEAT-CONTAINING PROTEIN 1"/>
    <property type="match status" value="1"/>
</dbReference>
<name>A0A8C6ARQ6_MONMO</name>
<reference evidence="1" key="2">
    <citation type="submission" date="2025-09" db="UniProtKB">
        <authorList>
            <consortium name="Ensembl"/>
        </authorList>
    </citation>
    <scope>IDENTIFICATION</scope>
</reference>
<organism evidence="1 2">
    <name type="scientific">Monodon monoceros</name>
    <name type="common">Narwhal</name>
    <name type="synonym">Ceratodon monodon</name>
    <dbReference type="NCBI Taxonomy" id="40151"/>
    <lineage>
        <taxon>Eukaryota</taxon>
        <taxon>Metazoa</taxon>
        <taxon>Chordata</taxon>
        <taxon>Craniata</taxon>
        <taxon>Vertebrata</taxon>
        <taxon>Euteleostomi</taxon>
        <taxon>Mammalia</taxon>
        <taxon>Eutheria</taxon>
        <taxon>Laurasiatheria</taxon>
        <taxon>Artiodactyla</taxon>
        <taxon>Whippomorpha</taxon>
        <taxon>Cetacea</taxon>
        <taxon>Odontoceti</taxon>
        <taxon>Monodontidae</taxon>
        <taxon>Monodon</taxon>
    </lineage>
</organism>
<proteinExistence type="predicted"/>
<dbReference type="GeneTree" id="ENSGT00940000177900"/>